<protein>
    <submittedName>
        <fullName evidence="1">Uncharacterized protein</fullName>
    </submittedName>
</protein>
<keyword evidence="2" id="KW-1185">Reference proteome</keyword>
<organism evidence="1 2">
    <name type="scientific">Pelobium manganitolerans</name>
    <dbReference type="NCBI Taxonomy" id="1842495"/>
    <lineage>
        <taxon>Bacteria</taxon>
        <taxon>Pseudomonadati</taxon>
        <taxon>Bacteroidota</taxon>
        <taxon>Sphingobacteriia</taxon>
        <taxon>Sphingobacteriales</taxon>
        <taxon>Sphingobacteriaceae</taxon>
        <taxon>Pelobium</taxon>
    </lineage>
</organism>
<evidence type="ECO:0000313" key="1">
    <source>
        <dbReference type="EMBL" id="RKD14443.1"/>
    </source>
</evidence>
<dbReference type="EMBL" id="MBTA01000026">
    <property type="protein sequence ID" value="RKD14443.1"/>
    <property type="molecule type" value="Genomic_DNA"/>
</dbReference>
<evidence type="ECO:0000313" key="2">
    <source>
        <dbReference type="Proteomes" id="UP000283433"/>
    </source>
</evidence>
<dbReference type="OrthoDB" id="762647at2"/>
<gene>
    <name evidence="1" type="ORF">BCY91_08190</name>
</gene>
<proteinExistence type="predicted"/>
<dbReference type="RefSeq" id="WP_120182448.1">
    <property type="nucleotide sequence ID" value="NZ_MBTA01000026.1"/>
</dbReference>
<dbReference type="AlphaFoldDB" id="A0A419S466"/>
<name>A0A419S466_9SPHI</name>
<comment type="caution">
    <text evidence="1">The sequence shown here is derived from an EMBL/GenBank/DDBJ whole genome shotgun (WGS) entry which is preliminary data.</text>
</comment>
<accession>A0A419S466</accession>
<reference evidence="1 2" key="1">
    <citation type="submission" date="2016-07" db="EMBL/GenBank/DDBJ databases">
        <title>Genome of Pelobium manganitolerans.</title>
        <authorList>
            <person name="Wu S."/>
            <person name="Wang G."/>
        </authorList>
    </citation>
    <scope>NUCLEOTIDE SEQUENCE [LARGE SCALE GENOMIC DNA]</scope>
    <source>
        <strain evidence="1 2">YS-25</strain>
    </source>
</reference>
<sequence length="64" mass="6965">MLATVYVCLTCPNAGGGLYVLYAIKPNSIKCAEVAYAEMPAFKLFTYGKTQYDSEAVSAYIRGK</sequence>
<dbReference type="Proteomes" id="UP000283433">
    <property type="component" value="Unassembled WGS sequence"/>
</dbReference>